<feature type="signal peptide" evidence="1">
    <location>
        <begin position="1"/>
        <end position="18"/>
    </location>
</feature>
<accession>A0ABD1LYH0</accession>
<proteinExistence type="predicted"/>
<evidence type="ECO:0000256" key="1">
    <source>
        <dbReference type="SAM" id="SignalP"/>
    </source>
</evidence>
<keyword evidence="1" id="KW-0732">Signal</keyword>
<keyword evidence="3" id="KW-1185">Reference proteome</keyword>
<comment type="caution">
    <text evidence="2">The sequence shown here is derived from an EMBL/GenBank/DDBJ whole genome shotgun (WGS) entry which is preliminary data.</text>
</comment>
<evidence type="ECO:0000313" key="2">
    <source>
        <dbReference type="EMBL" id="KAL2328575.1"/>
    </source>
</evidence>
<feature type="chain" id="PRO_5044829412" evidence="1">
    <location>
        <begin position="19"/>
        <end position="55"/>
    </location>
</feature>
<name>A0ABD1LYH0_9FABA</name>
<sequence>MNMNIIWTCLSSMVKALALAGFGGPRTSYKMDPPIRYSITVGEILQSIYYFLPLE</sequence>
<dbReference type="EMBL" id="JBGMDY010000007">
    <property type="protein sequence ID" value="KAL2328575.1"/>
    <property type="molecule type" value="Genomic_DNA"/>
</dbReference>
<dbReference type="AlphaFoldDB" id="A0ABD1LYH0"/>
<organism evidence="2 3">
    <name type="scientific">Flemingia macrophylla</name>
    <dbReference type="NCBI Taxonomy" id="520843"/>
    <lineage>
        <taxon>Eukaryota</taxon>
        <taxon>Viridiplantae</taxon>
        <taxon>Streptophyta</taxon>
        <taxon>Embryophyta</taxon>
        <taxon>Tracheophyta</taxon>
        <taxon>Spermatophyta</taxon>
        <taxon>Magnoliopsida</taxon>
        <taxon>eudicotyledons</taxon>
        <taxon>Gunneridae</taxon>
        <taxon>Pentapetalae</taxon>
        <taxon>rosids</taxon>
        <taxon>fabids</taxon>
        <taxon>Fabales</taxon>
        <taxon>Fabaceae</taxon>
        <taxon>Papilionoideae</taxon>
        <taxon>50 kb inversion clade</taxon>
        <taxon>NPAAA clade</taxon>
        <taxon>indigoferoid/millettioid clade</taxon>
        <taxon>Phaseoleae</taxon>
        <taxon>Flemingia</taxon>
    </lineage>
</organism>
<reference evidence="2 3" key="1">
    <citation type="submission" date="2024-08" db="EMBL/GenBank/DDBJ databases">
        <title>Insights into the chromosomal genome structure of Flemingia macrophylla.</title>
        <authorList>
            <person name="Ding Y."/>
            <person name="Zhao Y."/>
            <person name="Bi W."/>
            <person name="Wu M."/>
            <person name="Zhao G."/>
            <person name="Gong Y."/>
            <person name="Li W."/>
            <person name="Zhang P."/>
        </authorList>
    </citation>
    <scope>NUCLEOTIDE SEQUENCE [LARGE SCALE GENOMIC DNA]</scope>
    <source>
        <strain evidence="2">DYQJB</strain>
        <tissue evidence="2">Leaf</tissue>
    </source>
</reference>
<gene>
    <name evidence="2" type="ORF">Fmac_022002</name>
</gene>
<evidence type="ECO:0000313" key="3">
    <source>
        <dbReference type="Proteomes" id="UP001603857"/>
    </source>
</evidence>
<dbReference type="Proteomes" id="UP001603857">
    <property type="component" value="Unassembled WGS sequence"/>
</dbReference>
<protein>
    <submittedName>
        <fullName evidence="2">Uncharacterized protein</fullName>
    </submittedName>
</protein>